<dbReference type="AlphaFoldDB" id="A0A8J5WXX8"/>
<keyword evidence="3" id="KW-1185">Reference proteome</keyword>
<evidence type="ECO:0000313" key="3">
    <source>
        <dbReference type="Proteomes" id="UP000729402"/>
    </source>
</evidence>
<proteinExistence type="predicted"/>
<feature type="domain" description="Reverse transcriptase" evidence="1">
    <location>
        <begin position="1"/>
        <end position="208"/>
    </location>
</feature>
<dbReference type="OrthoDB" id="694708at2759"/>
<name>A0A8J5WXX8_ZIZPA</name>
<dbReference type="PROSITE" id="PS50878">
    <property type="entry name" value="RT_POL"/>
    <property type="match status" value="1"/>
</dbReference>
<reference evidence="2" key="1">
    <citation type="journal article" date="2021" name="bioRxiv">
        <title>Whole Genome Assembly and Annotation of Northern Wild Rice, Zizania palustris L., Supports a Whole Genome Duplication in the Zizania Genus.</title>
        <authorList>
            <person name="Haas M."/>
            <person name="Kono T."/>
            <person name="Macchietto M."/>
            <person name="Millas R."/>
            <person name="McGilp L."/>
            <person name="Shao M."/>
            <person name="Duquette J."/>
            <person name="Hirsch C.N."/>
            <person name="Kimball J."/>
        </authorList>
    </citation>
    <scope>NUCLEOTIDE SEQUENCE</scope>
    <source>
        <tissue evidence="2">Fresh leaf tissue</tissue>
    </source>
</reference>
<comment type="caution">
    <text evidence="2">The sequence shown here is derived from an EMBL/GenBank/DDBJ whole genome shotgun (WGS) entry which is preliminary data.</text>
</comment>
<accession>A0A8J5WXX8</accession>
<dbReference type="CDD" id="cd01650">
    <property type="entry name" value="RT_nLTR_like"/>
    <property type="match status" value="1"/>
</dbReference>
<evidence type="ECO:0000313" key="2">
    <source>
        <dbReference type="EMBL" id="KAG8099946.1"/>
    </source>
</evidence>
<dbReference type="PANTHER" id="PTHR19446">
    <property type="entry name" value="REVERSE TRANSCRIPTASES"/>
    <property type="match status" value="1"/>
</dbReference>
<dbReference type="EMBL" id="JAAALK010000079">
    <property type="protein sequence ID" value="KAG8099946.1"/>
    <property type="molecule type" value="Genomic_DNA"/>
</dbReference>
<dbReference type="Pfam" id="PF00078">
    <property type="entry name" value="RVT_1"/>
    <property type="match status" value="1"/>
</dbReference>
<dbReference type="Proteomes" id="UP000729402">
    <property type="component" value="Unassembled WGS sequence"/>
</dbReference>
<organism evidence="2 3">
    <name type="scientific">Zizania palustris</name>
    <name type="common">Northern wild rice</name>
    <dbReference type="NCBI Taxonomy" id="103762"/>
    <lineage>
        <taxon>Eukaryota</taxon>
        <taxon>Viridiplantae</taxon>
        <taxon>Streptophyta</taxon>
        <taxon>Embryophyta</taxon>
        <taxon>Tracheophyta</taxon>
        <taxon>Spermatophyta</taxon>
        <taxon>Magnoliopsida</taxon>
        <taxon>Liliopsida</taxon>
        <taxon>Poales</taxon>
        <taxon>Poaceae</taxon>
        <taxon>BOP clade</taxon>
        <taxon>Oryzoideae</taxon>
        <taxon>Oryzeae</taxon>
        <taxon>Zizaniinae</taxon>
        <taxon>Zizania</taxon>
    </lineage>
</organism>
<dbReference type="InterPro" id="IPR000477">
    <property type="entry name" value="RT_dom"/>
</dbReference>
<gene>
    <name evidence="2" type="ORF">GUJ93_ZPchr0013g37312</name>
</gene>
<reference evidence="2" key="2">
    <citation type="submission" date="2021-02" db="EMBL/GenBank/DDBJ databases">
        <authorList>
            <person name="Kimball J.A."/>
            <person name="Haas M.W."/>
            <person name="Macchietto M."/>
            <person name="Kono T."/>
            <person name="Duquette J."/>
            <person name="Shao M."/>
        </authorList>
    </citation>
    <scope>NUCLEOTIDE SEQUENCE</scope>
    <source>
        <tissue evidence="2">Fresh leaf tissue</tissue>
    </source>
</reference>
<evidence type="ECO:0000259" key="1">
    <source>
        <dbReference type="PROSITE" id="PS50878"/>
    </source>
</evidence>
<sequence>MNCNVKIITKNLANRLQEVITSLIHKNQYGFIKGRSIQDCLAWALELTHRCKSSRHESIILKLDFKKAFDTIEHSTILLMMTQLGFPSKWINWIRLLSSGFSSVLLNGSSGKFFHCKRGVRQGDPLSPLLFVLAADLLQHIINRAARLHVIQGPKCHPDDLDFPIAQYADDTIIFLHADQNTSSIYVGFSTPPSPRGLGSIYLNLPSF</sequence>
<protein>
    <recommendedName>
        <fullName evidence="1">Reverse transcriptase domain-containing protein</fullName>
    </recommendedName>
</protein>